<dbReference type="SUPFAM" id="SSF51306">
    <property type="entry name" value="LexA/Signal peptidase"/>
    <property type="match status" value="1"/>
</dbReference>
<dbReference type="NCBIfam" id="TIGR02227">
    <property type="entry name" value="sigpep_I_bact"/>
    <property type="match status" value="1"/>
</dbReference>
<dbReference type="KEGG" id="bthg:MS2017_0926"/>
<feature type="transmembrane region" description="Helical" evidence="8">
    <location>
        <begin position="75"/>
        <end position="96"/>
    </location>
</feature>
<dbReference type="EC" id="3.4.21.89" evidence="3 8"/>
<comment type="subcellular location">
    <subcellularLocation>
        <location evidence="9">Membrane</location>
        <topology evidence="9">Multi-pass membrane protein</topology>
    </subcellularLocation>
</comment>
<evidence type="ECO:0000256" key="1">
    <source>
        <dbReference type="ARBA" id="ARBA00000677"/>
    </source>
</evidence>
<dbReference type="AlphaFoldDB" id="A0A3G3ILH3"/>
<dbReference type="PROSITE" id="PS00760">
    <property type="entry name" value="SPASE_I_2"/>
    <property type="match status" value="1"/>
</dbReference>
<keyword evidence="5 8" id="KW-0645">Protease</keyword>
<sequence length="306" mass="34965">MILENASSFFAWDVSSYLAAFLILAFVIVTVDHFFMGGATENAPSTKKYLLSKWLYFVCFLRLDKSEKYLHRSKVVQLSAEFYPVLLLVFLLRGLVAEPFRIPSNSMMPTFLTYDFLLVDKLSYGIHLPILNTELVDFGDPERGDVVVFRYPNYEKQKTYKGADFIKRVIGIPGDKIEYIDDKLTVNGEAIEYQKIGIYKGYEKGIEMTGHKRYREMLGNNPHDILLHPKGASRNVKLVVPEGHYFVMGDNRAHSSDSRFWGFVPEEYIVGRAFYIWAHGDVGGIFSSSPLKALKTFSFSRNGVID</sequence>
<protein>
    <recommendedName>
        <fullName evidence="4 8">Signal peptidase I</fullName>
        <ecNumber evidence="3 8">3.4.21.89</ecNumber>
    </recommendedName>
</protein>
<feature type="transmembrane region" description="Helical" evidence="8">
    <location>
        <begin position="17"/>
        <end position="39"/>
    </location>
</feature>
<evidence type="ECO:0000256" key="3">
    <source>
        <dbReference type="ARBA" id="ARBA00013208"/>
    </source>
</evidence>
<reference evidence="11 13" key="1">
    <citation type="submission" date="2017-11" db="EMBL/GenBank/DDBJ databases">
        <title>Genome sequence of the bacterial symbiont EPR9N from a vent mussel Bathymodiolus thermophilus.</title>
        <authorList>
            <person name="Won Y.-J."/>
        </authorList>
    </citation>
    <scope>NUCLEOTIDE SEQUENCE [LARGE SCALE GENOMIC DNA]</scope>
    <source>
        <strain evidence="11 13">EPR9N</strain>
    </source>
</reference>
<dbReference type="InterPro" id="IPR019758">
    <property type="entry name" value="Pept_S26A_signal_pept_1_CS"/>
</dbReference>
<evidence type="ECO:0000313" key="14">
    <source>
        <dbReference type="Proteomes" id="UP000643672"/>
    </source>
</evidence>
<dbReference type="PROSITE" id="PS00501">
    <property type="entry name" value="SPASE_I_1"/>
    <property type="match status" value="1"/>
</dbReference>
<dbReference type="Pfam" id="PF10502">
    <property type="entry name" value="Peptidase_S26"/>
    <property type="match status" value="1"/>
</dbReference>
<dbReference type="EMBL" id="CAESAQ020000076">
    <property type="protein sequence ID" value="CAB5503257.1"/>
    <property type="molecule type" value="Genomic_DNA"/>
</dbReference>
<dbReference type="InterPro" id="IPR019756">
    <property type="entry name" value="Pept_S26A_signal_pept_1_Ser-AS"/>
</dbReference>
<evidence type="ECO:0000313" key="11">
    <source>
        <dbReference type="EMBL" id="AYQ56645.1"/>
    </source>
</evidence>
<dbReference type="GO" id="GO:0006465">
    <property type="term" value="P:signal peptide processing"/>
    <property type="evidence" value="ECO:0007669"/>
    <property type="project" value="InterPro"/>
</dbReference>
<evidence type="ECO:0000256" key="5">
    <source>
        <dbReference type="ARBA" id="ARBA00022670"/>
    </source>
</evidence>
<feature type="domain" description="Peptidase S26" evidence="10">
    <location>
        <begin position="80"/>
        <end position="277"/>
    </location>
</feature>
<keyword evidence="8" id="KW-1133">Transmembrane helix</keyword>
<dbReference type="PANTHER" id="PTHR43390:SF1">
    <property type="entry name" value="CHLOROPLAST PROCESSING PEPTIDASE"/>
    <property type="match status" value="1"/>
</dbReference>
<comment type="catalytic activity">
    <reaction evidence="1 8">
        <text>Cleavage of hydrophobic, N-terminal signal or leader sequences from secreted and periplasmic proteins.</text>
        <dbReference type="EC" id="3.4.21.89"/>
    </reaction>
</comment>
<dbReference type="CDD" id="cd06530">
    <property type="entry name" value="S26_SPase_I"/>
    <property type="match status" value="1"/>
</dbReference>
<dbReference type="PROSITE" id="PS00761">
    <property type="entry name" value="SPASE_I_3"/>
    <property type="match status" value="1"/>
</dbReference>
<keyword evidence="14" id="KW-1185">Reference proteome</keyword>
<evidence type="ECO:0000256" key="7">
    <source>
        <dbReference type="PIRSR" id="PIRSR600223-1"/>
    </source>
</evidence>
<dbReference type="Proteomes" id="UP000278334">
    <property type="component" value="Chromosome"/>
</dbReference>
<dbReference type="PRINTS" id="PR00727">
    <property type="entry name" value="LEADERPTASE"/>
</dbReference>
<evidence type="ECO:0000313" key="12">
    <source>
        <dbReference type="EMBL" id="CAB5503257.1"/>
    </source>
</evidence>
<dbReference type="Gene3D" id="2.10.109.10">
    <property type="entry name" value="Umud Fragment, subunit A"/>
    <property type="match status" value="1"/>
</dbReference>
<dbReference type="RefSeq" id="WP_122951427.1">
    <property type="nucleotide sequence ID" value="NZ_CAESAQ020000076.1"/>
</dbReference>
<evidence type="ECO:0000256" key="9">
    <source>
        <dbReference type="RuleBase" id="RU362042"/>
    </source>
</evidence>
<proteinExistence type="inferred from homology"/>
<evidence type="ECO:0000256" key="6">
    <source>
        <dbReference type="ARBA" id="ARBA00022801"/>
    </source>
</evidence>
<dbReference type="GO" id="GO:0009003">
    <property type="term" value="F:signal peptidase activity"/>
    <property type="evidence" value="ECO:0007669"/>
    <property type="project" value="UniProtKB-EC"/>
</dbReference>
<comment type="similarity">
    <text evidence="2 9">Belongs to the peptidase S26 family.</text>
</comment>
<organism evidence="11 13">
    <name type="scientific">Bathymodiolus thermophilus thioautotrophic gill symbiont</name>
    <dbReference type="NCBI Taxonomy" id="2360"/>
    <lineage>
        <taxon>Bacteria</taxon>
        <taxon>Pseudomonadati</taxon>
        <taxon>Pseudomonadota</taxon>
        <taxon>Gammaproteobacteria</taxon>
        <taxon>sulfur-oxidizing symbionts</taxon>
    </lineage>
</organism>
<feature type="active site" evidence="7">
    <location>
        <position position="167"/>
    </location>
</feature>
<reference evidence="12 14" key="2">
    <citation type="submission" date="2020-05" db="EMBL/GenBank/DDBJ databases">
        <authorList>
            <person name="Petersen J."/>
            <person name="Sayavedra L."/>
        </authorList>
    </citation>
    <scope>NUCLEOTIDE SEQUENCE [LARGE SCALE GENOMIC DNA]</scope>
    <source>
        <strain evidence="12">B thermophilus SOXS</strain>
    </source>
</reference>
<dbReference type="EMBL" id="CP024634">
    <property type="protein sequence ID" value="AYQ56645.1"/>
    <property type="molecule type" value="Genomic_DNA"/>
</dbReference>
<evidence type="ECO:0000256" key="4">
    <source>
        <dbReference type="ARBA" id="ARBA00019232"/>
    </source>
</evidence>
<dbReference type="GO" id="GO:0016020">
    <property type="term" value="C:membrane"/>
    <property type="evidence" value="ECO:0007669"/>
    <property type="project" value="UniProtKB-SubCell"/>
</dbReference>
<dbReference type="InterPro" id="IPR019757">
    <property type="entry name" value="Pept_S26A_signal_pept_1_Lys-AS"/>
</dbReference>
<accession>A0A3G3ILH3</accession>
<evidence type="ECO:0000256" key="8">
    <source>
        <dbReference type="RuleBase" id="RU003993"/>
    </source>
</evidence>
<dbReference type="Proteomes" id="UP000643672">
    <property type="component" value="Unassembled WGS sequence"/>
</dbReference>
<keyword evidence="6 8" id="KW-0378">Hydrolase</keyword>
<dbReference type="PANTHER" id="PTHR43390">
    <property type="entry name" value="SIGNAL PEPTIDASE I"/>
    <property type="match status" value="1"/>
</dbReference>
<dbReference type="InterPro" id="IPR036286">
    <property type="entry name" value="LexA/Signal_pep-like_sf"/>
</dbReference>
<evidence type="ECO:0000259" key="10">
    <source>
        <dbReference type="Pfam" id="PF10502"/>
    </source>
</evidence>
<evidence type="ECO:0000313" key="13">
    <source>
        <dbReference type="Proteomes" id="UP000278334"/>
    </source>
</evidence>
<evidence type="ECO:0000256" key="2">
    <source>
        <dbReference type="ARBA" id="ARBA00009370"/>
    </source>
</evidence>
<dbReference type="InterPro" id="IPR019533">
    <property type="entry name" value="Peptidase_S26"/>
</dbReference>
<feature type="active site" evidence="7">
    <location>
        <position position="106"/>
    </location>
</feature>
<dbReference type="InterPro" id="IPR000223">
    <property type="entry name" value="Pept_S26A_signal_pept_1"/>
</dbReference>
<name>A0A3G3ILH3_9GAMM</name>
<gene>
    <name evidence="11" type="ORF">MS2017_0926</name>
    <name evidence="12" type="ORF">THERMOS_1756</name>
</gene>
<keyword evidence="8" id="KW-0812">Transmembrane</keyword>
<dbReference type="GO" id="GO:0004252">
    <property type="term" value="F:serine-type endopeptidase activity"/>
    <property type="evidence" value="ECO:0007669"/>
    <property type="project" value="InterPro"/>
</dbReference>
<keyword evidence="8" id="KW-0472">Membrane</keyword>